<feature type="transmembrane region" description="Helical" evidence="8">
    <location>
        <begin position="15"/>
        <end position="39"/>
    </location>
</feature>
<organism evidence="10 11">
    <name type="scientific">Clostridium amylolyticum</name>
    <dbReference type="NCBI Taxonomy" id="1121298"/>
    <lineage>
        <taxon>Bacteria</taxon>
        <taxon>Bacillati</taxon>
        <taxon>Bacillota</taxon>
        <taxon>Clostridia</taxon>
        <taxon>Eubacteriales</taxon>
        <taxon>Clostridiaceae</taxon>
        <taxon>Clostridium</taxon>
    </lineage>
</organism>
<keyword evidence="5 8" id="KW-0812">Transmembrane</keyword>
<dbReference type="GO" id="GO:0005886">
    <property type="term" value="C:plasma membrane"/>
    <property type="evidence" value="ECO:0007669"/>
    <property type="project" value="UniProtKB-SubCell"/>
</dbReference>
<keyword evidence="3 8" id="KW-0813">Transport</keyword>
<dbReference type="PANTHER" id="PTHR30450:SF1">
    <property type="entry name" value="D-METHIONINE TRANSPORT SYSTEM PERMEASE PROTEIN METI-RELATED"/>
    <property type="match status" value="1"/>
</dbReference>
<dbReference type="OrthoDB" id="9793490at2"/>
<proteinExistence type="inferred from homology"/>
<evidence type="ECO:0000256" key="8">
    <source>
        <dbReference type="RuleBase" id="RU363032"/>
    </source>
</evidence>
<dbReference type="Pfam" id="PF00528">
    <property type="entry name" value="BPD_transp_1"/>
    <property type="match status" value="1"/>
</dbReference>
<evidence type="ECO:0000256" key="1">
    <source>
        <dbReference type="ARBA" id="ARBA00004651"/>
    </source>
</evidence>
<dbReference type="CDD" id="cd06261">
    <property type="entry name" value="TM_PBP2"/>
    <property type="match status" value="1"/>
</dbReference>
<feature type="transmembrane region" description="Helical" evidence="8">
    <location>
        <begin position="186"/>
        <end position="209"/>
    </location>
</feature>
<sequence length="214" mass="22927">MQYAELIYDALLETLYMVSVSTIFAVIIGAIPAIILTLTAPNGLKPNEGVYKTLDFIINILRSFPFIILLVAVVPLTKIIVGKSIGTTAAIVPLTIAAAPFAARVIESSLREVNPGVIEAARSFGATNFQILTRVMLKEALPSIILGITLTVISVISYSAMAGAIGGGGLGDIAVKYGYHRFKTDITVYTVIILIILVQVVQSLGNFIYRKLTK</sequence>
<name>A0A1M6BHI0_9CLOT</name>
<comment type="similarity">
    <text evidence="2">Belongs to the binding-protein-dependent transport system permease family. CysTW subfamily.</text>
</comment>
<evidence type="ECO:0000256" key="5">
    <source>
        <dbReference type="ARBA" id="ARBA00022692"/>
    </source>
</evidence>
<evidence type="ECO:0000313" key="11">
    <source>
        <dbReference type="Proteomes" id="UP000184080"/>
    </source>
</evidence>
<evidence type="ECO:0000256" key="7">
    <source>
        <dbReference type="ARBA" id="ARBA00023136"/>
    </source>
</evidence>
<evidence type="ECO:0000313" key="10">
    <source>
        <dbReference type="EMBL" id="SHI48171.1"/>
    </source>
</evidence>
<evidence type="ECO:0000259" key="9">
    <source>
        <dbReference type="PROSITE" id="PS50928"/>
    </source>
</evidence>
<dbReference type="InterPro" id="IPR051322">
    <property type="entry name" value="AA_ABC_Transporter_Permease"/>
</dbReference>
<dbReference type="EMBL" id="FQZO01000001">
    <property type="protein sequence ID" value="SHI48171.1"/>
    <property type="molecule type" value="Genomic_DNA"/>
</dbReference>
<gene>
    <name evidence="10" type="ORF">SAMN05444401_0773</name>
</gene>
<dbReference type="SUPFAM" id="SSF161098">
    <property type="entry name" value="MetI-like"/>
    <property type="match status" value="1"/>
</dbReference>
<dbReference type="STRING" id="1121298.SAMN05444401_0773"/>
<feature type="domain" description="ABC transmembrane type-1" evidence="9">
    <location>
        <begin position="11"/>
        <end position="205"/>
    </location>
</feature>
<comment type="subcellular location">
    <subcellularLocation>
        <location evidence="1 8">Cell membrane</location>
        <topology evidence="1 8">Multi-pass membrane protein</topology>
    </subcellularLocation>
</comment>
<dbReference type="FunFam" id="1.10.3720.10:FF:000002">
    <property type="entry name" value="D-methionine ABC transporter permease MetI"/>
    <property type="match status" value="1"/>
</dbReference>
<feature type="transmembrane region" description="Helical" evidence="8">
    <location>
        <begin position="87"/>
        <end position="106"/>
    </location>
</feature>
<feature type="transmembrane region" description="Helical" evidence="8">
    <location>
        <begin position="144"/>
        <end position="166"/>
    </location>
</feature>
<keyword evidence="4" id="KW-1003">Cell membrane</keyword>
<dbReference type="InterPro" id="IPR035906">
    <property type="entry name" value="MetI-like_sf"/>
</dbReference>
<dbReference type="PANTHER" id="PTHR30450">
    <property type="entry name" value="ABC TRANSPORTER PERMEASE"/>
    <property type="match status" value="1"/>
</dbReference>
<protein>
    <submittedName>
        <fullName evidence="10">D-methionine transport system permease protein</fullName>
    </submittedName>
</protein>
<evidence type="ECO:0000256" key="4">
    <source>
        <dbReference type="ARBA" id="ARBA00022475"/>
    </source>
</evidence>
<keyword evidence="11" id="KW-1185">Reference proteome</keyword>
<dbReference type="Gene3D" id="1.10.3720.10">
    <property type="entry name" value="MetI-like"/>
    <property type="match status" value="1"/>
</dbReference>
<dbReference type="InterPro" id="IPR000515">
    <property type="entry name" value="MetI-like"/>
</dbReference>
<evidence type="ECO:0000256" key="2">
    <source>
        <dbReference type="ARBA" id="ARBA00007069"/>
    </source>
</evidence>
<accession>A0A1M6BHI0</accession>
<keyword evidence="7 8" id="KW-0472">Membrane</keyword>
<dbReference type="Proteomes" id="UP000184080">
    <property type="component" value="Unassembled WGS sequence"/>
</dbReference>
<evidence type="ECO:0000256" key="3">
    <source>
        <dbReference type="ARBA" id="ARBA00022448"/>
    </source>
</evidence>
<keyword evidence="6 8" id="KW-1133">Transmembrane helix</keyword>
<dbReference type="PROSITE" id="PS50928">
    <property type="entry name" value="ABC_TM1"/>
    <property type="match status" value="1"/>
</dbReference>
<dbReference type="GO" id="GO:0048473">
    <property type="term" value="P:D-methionine transmembrane transport"/>
    <property type="evidence" value="ECO:0007669"/>
    <property type="project" value="TreeGrafter"/>
</dbReference>
<dbReference type="RefSeq" id="WP_073003874.1">
    <property type="nucleotide sequence ID" value="NZ_FQZO01000001.1"/>
</dbReference>
<dbReference type="AlphaFoldDB" id="A0A1M6BHI0"/>
<feature type="transmembrane region" description="Helical" evidence="8">
    <location>
        <begin position="60"/>
        <end position="81"/>
    </location>
</feature>
<reference evidence="10 11" key="1">
    <citation type="submission" date="2016-11" db="EMBL/GenBank/DDBJ databases">
        <authorList>
            <person name="Jaros S."/>
            <person name="Januszkiewicz K."/>
            <person name="Wedrychowicz H."/>
        </authorList>
    </citation>
    <scope>NUCLEOTIDE SEQUENCE [LARGE SCALE GENOMIC DNA]</scope>
    <source>
        <strain evidence="10 11">DSM 21864</strain>
    </source>
</reference>
<evidence type="ECO:0000256" key="6">
    <source>
        <dbReference type="ARBA" id="ARBA00022989"/>
    </source>
</evidence>